<reference evidence="2 3" key="1">
    <citation type="submission" date="2019-12" db="EMBL/GenBank/DDBJ databases">
        <authorList>
            <person name="Alioto T."/>
            <person name="Alioto T."/>
            <person name="Gomez Garrido J."/>
        </authorList>
    </citation>
    <scope>NUCLEOTIDE SEQUENCE [LARGE SCALE GENOMIC DNA]</scope>
</reference>
<evidence type="ECO:0000313" key="2">
    <source>
        <dbReference type="EMBL" id="CAA3016776.1"/>
    </source>
</evidence>
<keyword evidence="3" id="KW-1185">Reference proteome</keyword>
<protein>
    <recommendedName>
        <fullName evidence="4">Protein BIC1</fullName>
    </recommendedName>
</protein>
<name>A0A8S0UF19_OLEEU</name>
<feature type="compositionally biased region" description="Polar residues" evidence="1">
    <location>
        <begin position="7"/>
        <end position="16"/>
    </location>
</feature>
<evidence type="ECO:0000313" key="3">
    <source>
        <dbReference type="Proteomes" id="UP000594638"/>
    </source>
</evidence>
<feature type="compositionally biased region" description="Basic and acidic residues" evidence="1">
    <location>
        <begin position="19"/>
        <end position="42"/>
    </location>
</feature>
<feature type="compositionally biased region" description="Basic and acidic residues" evidence="1">
    <location>
        <begin position="61"/>
        <end position="77"/>
    </location>
</feature>
<dbReference type="GO" id="GO:0009785">
    <property type="term" value="P:blue light signaling pathway"/>
    <property type="evidence" value="ECO:0007669"/>
    <property type="project" value="InterPro"/>
</dbReference>
<feature type="region of interest" description="Disordered" evidence="1">
    <location>
        <begin position="1"/>
        <end position="77"/>
    </location>
</feature>
<dbReference type="OrthoDB" id="672067at2759"/>
<organism evidence="2 3">
    <name type="scientific">Olea europaea subsp. europaea</name>
    <dbReference type="NCBI Taxonomy" id="158383"/>
    <lineage>
        <taxon>Eukaryota</taxon>
        <taxon>Viridiplantae</taxon>
        <taxon>Streptophyta</taxon>
        <taxon>Embryophyta</taxon>
        <taxon>Tracheophyta</taxon>
        <taxon>Spermatophyta</taxon>
        <taxon>Magnoliopsida</taxon>
        <taxon>eudicotyledons</taxon>
        <taxon>Gunneridae</taxon>
        <taxon>Pentapetalae</taxon>
        <taxon>asterids</taxon>
        <taxon>lamiids</taxon>
        <taxon>Lamiales</taxon>
        <taxon>Oleaceae</taxon>
        <taxon>Oleeae</taxon>
        <taxon>Olea</taxon>
    </lineage>
</organism>
<dbReference type="Proteomes" id="UP000594638">
    <property type="component" value="Unassembled WGS sequence"/>
</dbReference>
<evidence type="ECO:0000256" key="1">
    <source>
        <dbReference type="SAM" id="MobiDB-lite"/>
    </source>
</evidence>
<sequence>MQKESMKMSTLHNSSESELEYKKVHIPEKPFSIDETKSKSEENQSNETETTPPQDSSRMSIKLEDKCTEPVVEDSGRERLKRHRVEVAGRVWIPDMWGQEDLLKDWIDCTAFDASLMNNNIMSARASLAEEGRRTNSSRLRIENSC</sequence>
<gene>
    <name evidence="2" type="ORF">OLEA9_A058786</name>
</gene>
<accession>A0A8S0UF19</accession>
<evidence type="ECO:0008006" key="4">
    <source>
        <dbReference type="Google" id="ProtNLM"/>
    </source>
</evidence>
<dbReference type="PANTHER" id="PTHR34207">
    <property type="entry name" value="PROTEIN BIC1"/>
    <property type="match status" value="1"/>
</dbReference>
<dbReference type="AlphaFoldDB" id="A0A8S0UF19"/>
<dbReference type="EMBL" id="CACTIH010007645">
    <property type="protein sequence ID" value="CAA3016776.1"/>
    <property type="molecule type" value="Genomic_DNA"/>
</dbReference>
<dbReference type="InterPro" id="IPR040374">
    <property type="entry name" value="BIC"/>
</dbReference>
<dbReference type="PANTHER" id="PTHR34207:SF2">
    <property type="entry name" value="PROTEIN BIC1"/>
    <property type="match status" value="1"/>
</dbReference>
<dbReference type="CDD" id="cd22645">
    <property type="entry name" value="BIC1_CID"/>
    <property type="match status" value="1"/>
</dbReference>
<comment type="caution">
    <text evidence="2">The sequence shown here is derived from an EMBL/GenBank/DDBJ whole genome shotgun (WGS) entry which is preliminary data.</text>
</comment>
<dbReference type="Gramene" id="OE9A058786T1">
    <property type="protein sequence ID" value="OE9A058786C1"/>
    <property type="gene ID" value="OE9A058786"/>
</dbReference>
<proteinExistence type="predicted"/>